<feature type="transmembrane region" description="Helical" evidence="8">
    <location>
        <begin position="18"/>
        <end position="36"/>
    </location>
</feature>
<dbReference type="Gene3D" id="1.20.1740.10">
    <property type="entry name" value="Amino acid/polyamine transporter I"/>
    <property type="match status" value="1"/>
</dbReference>
<evidence type="ECO:0000256" key="2">
    <source>
        <dbReference type="ARBA" id="ARBA00009261"/>
    </source>
</evidence>
<evidence type="ECO:0000256" key="4">
    <source>
        <dbReference type="ARBA" id="ARBA00022475"/>
    </source>
</evidence>
<dbReference type="Proteomes" id="UP000293854">
    <property type="component" value="Unassembled WGS sequence"/>
</dbReference>
<gene>
    <name evidence="11" type="ORF">EIG99_09280</name>
    <name evidence="10" type="ORF">I6J05_00800</name>
</gene>
<dbReference type="PANTHER" id="PTHR30330:SF7">
    <property type="entry name" value="SODIUM_PROTON-DEPENDENT ALANINE CARRIER PROTEIN YRBD-RELATED"/>
    <property type="match status" value="1"/>
</dbReference>
<keyword evidence="8" id="KW-0769">Symport</keyword>
<dbReference type="InterPro" id="IPR001463">
    <property type="entry name" value="Na/Ala_symport"/>
</dbReference>
<feature type="transmembrane region" description="Helical" evidence="8">
    <location>
        <begin position="381"/>
        <end position="403"/>
    </location>
</feature>
<comment type="subcellular location">
    <subcellularLocation>
        <location evidence="1 8">Cell membrane</location>
        <topology evidence="1 8">Multi-pass membrane protein</topology>
    </subcellularLocation>
</comment>
<dbReference type="Pfam" id="PF01235">
    <property type="entry name" value="Na_Ala_symp"/>
    <property type="match status" value="1"/>
</dbReference>
<keyword evidence="4 8" id="KW-1003">Cell membrane</keyword>
<evidence type="ECO:0000256" key="1">
    <source>
        <dbReference type="ARBA" id="ARBA00004651"/>
    </source>
</evidence>
<evidence type="ECO:0000256" key="3">
    <source>
        <dbReference type="ARBA" id="ARBA00022448"/>
    </source>
</evidence>
<evidence type="ECO:0000313" key="12">
    <source>
        <dbReference type="Proteomes" id="UP000293854"/>
    </source>
</evidence>
<evidence type="ECO:0000313" key="10">
    <source>
        <dbReference type="EMBL" id="QQS82891.1"/>
    </source>
</evidence>
<feature type="transmembrane region" description="Helical" evidence="8">
    <location>
        <begin position="209"/>
        <end position="229"/>
    </location>
</feature>
<dbReference type="PROSITE" id="PS00873">
    <property type="entry name" value="NA_ALANINE_SYMP"/>
    <property type="match status" value="1"/>
</dbReference>
<evidence type="ECO:0000256" key="8">
    <source>
        <dbReference type="RuleBase" id="RU363064"/>
    </source>
</evidence>
<feature type="transmembrane region" description="Helical" evidence="8">
    <location>
        <begin position="423"/>
        <end position="441"/>
    </location>
</feature>
<feature type="transmembrane region" description="Helical" evidence="8">
    <location>
        <begin position="93"/>
        <end position="116"/>
    </location>
</feature>
<dbReference type="EMBL" id="RQTE01000178">
    <property type="protein sequence ID" value="RZI01267.1"/>
    <property type="molecule type" value="Genomic_DNA"/>
</dbReference>
<evidence type="ECO:0000256" key="9">
    <source>
        <dbReference type="SAM" id="MobiDB-lite"/>
    </source>
</evidence>
<comment type="similarity">
    <text evidence="2 8">Belongs to the alanine or glycine:cation symporter (AGCS) (TC 2.A.25) family.</text>
</comment>
<proteinExistence type="inferred from homology"/>
<keyword evidence="7 8" id="KW-0472">Membrane</keyword>
<feature type="transmembrane region" description="Helical" evidence="8">
    <location>
        <begin position="235"/>
        <end position="258"/>
    </location>
</feature>
<feature type="compositionally biased region" description="Basic and acidic residues" evidence="9">
    <location>
        <begin position="520"/>
        <end position="532"/>
    </location>
</feature>
<feature type="transmembrane region" description="Helical" evidence="8">
    <location>
        <begin position="299"/>
        <end position="320"/>
    </location>
</feature>
<feature type="transmembrane region" description="Helical" evidence="8">
    <location>
        <begin position="181"/>
        <end position="202"/>
    </location>
</feature>
<evidence type="ECO:0000256" key="6">
    <source>
        <dbReference type="ARBA" id="ARBA00022989"/>
    </source>
</evidence>
<evidence type="ECO:0000256" key="5">
    <source>
        <dbReference type="ARBA" id="ARBA00022692"/>
    </source>
</evidence>
<name>A0A143P9W8_9STAP</name>
<dbReference type="Proteomes" id="UP000595942">
    <property type="component" value="Chromosome"/>
</dbReference>
<keyword evidence="5 8" id="KW-0812">Transmembrane</keyword>
<dbReference type="NCBIfam" id="TIGR00835">
    <property type="entry name" value="agcS"/>
    <property type="match status" value="1"/>
</dbReference>
<dbReference type="GO" id="GO:0005283">
    <property type="term" value="F:amino acid:sodium symporter activity"/>
    <property type="evidence" value="ECO:0007669"/>
    <property type="project" value="InterPro"/>
</dbReference>
<dbReference type="GeneID" id="93727186"/>
<evidence type="ECO:0000313" key="11">
    <source>
        <dbReference type="EMBL" id="RZI01267.1"/>
    </source>
</evidence>
<dbReference type="AlphaFoldDB" id="A0A143P9W8"/>
<keyword evidence="13" id="KW-1185">Reference proteome</keyword>
<dbReference type="OrthoDB" id="9804874at2"/>
<keyword evidence="6 8" id="KW-1133">Transmembrane helix</keyword>
<dbReference type="GO" id="GO:0005886">
    <property type="term" value="C:plasma membrane"/>
    <property type="evidence" value="ECO:0007669"/>
    <property type="project" value="UniProtKB-SubCell"/>
</dbReference>
<reference evidence="11 12" key="1">
    <citation type="submission" date="2018-11" db="EMBL/GenBank/DDBJ databases">
        <title>Genomic profiling of Staphylococcus species from a Poultry farm system in KwaZulu-Natal, South Africa.</title>
        <authorList>
            <person name="Amoako D.G."/>
            <person name="Somboro A.M."/>
            <person name="Abia A.L.K."/>
            <person name="Bester L.A."/>
            <person name="Essack S.Y."/>
        </authorList>
    </citation>
    <scope>NUCLEOTIDE SEQUENCE [LARGE SCALE GENOMIC DNA]</scope>
    <source>
        <strain evidence="11 12">SA11</strain>
    </source>
</reference>
<evidence type="ECO:0000313" key="13">
    <source>
        <dbReference type="Proteomes" id="UP000595942"/>
    </source>
</evidence>
<accession>A0A143P9W8</accession>
<dbReference type="PRINTS" id="PR00175">
    <property type="entry name" value="NAALASMPORT"/>
</dbReference>
<organism evidence="11 12">
    <name type="scientific">Staphylococcus condimenti</name>
    <dbReference type="NCBI Taxonomy" id="70255"/>
    <lineage>
        <taxon>Bacteria</taxon>
        <taxon>Bacillati</taxon>
        <taxon>Bacillota</taxon>
        <taxon>Bacilli</taxon>
        <taxon>Bacillales</taxon>
        <taxon>Staphylococcaceae</taxon>
        <taxon>Staphylococcus</taxon>
    </lineage>
</organism>
<feature type="transmembrane region" description="Helical" evidence="8">
    <location>
        <begin position="143"/>
        <end position="161"/>
    </location>
</feature>
<dbReference type="EMBL" id="CP068073">
    <property type="protein sequence ID" value="QQS82891.1"/>
    <property type="molecule type" value="Genomic_DNA"/>
</dbReference>
<feature type="transmembrane region" description="Helical" evidence="8">
    <location>
        <begin position="447"/>
        <end position="469"/>
    </location>
</feature>
<dbReference type="PANTHER" id="PTHR30330">
    <property type="entry name" value="AGSS FAMILY TRANSPORTER, SODIUM-ALANINE"/>
    <property type="match status" value="1"/>
</dbReference>
<evidence type="ECO:0000256" key="7">
    <source>
        <dbReference type="ARBA" id="ARBA00023136"/>
    </source>
</evidence>
<protein>
    <submittedName>
        <fullName evidence="11">Alanine:cation symporter family protein</fullName>
    </submittedName>
</protein>
<dbReference type="KEGG" id="scv:A4G25_04855"/>
<keyword evidence="3 8" id="KW-0813">Transport</keyword>
<reference evidence="10 13" key="2">
    <citation type="submission" date="2021-01" db="EMBL/GenBank/DDBJ databases">
        <title>FDA dAtabase for Regulatory Grade micrObial Sequences (FDA-ARGOS): Supporting development and validation of Infectious Disease Dx tests.</title>
        <authorList>
            <person name="Sproer C."/>
            <person name="Gronow S."/>
            <person name="Severitt S."/>
            <person name="Schroder I."/>
            <person name="Tallon L."/>
            <person name="Sadzewicz L."/>
            <person name="Zhao X."/>
            <person name="Boylan J."/>
            <person name="Ott S."/>
            <person name="Bowen H."/>
            <person name="Vavikolanu K."/>
            <person name="Mehta A."/>
            <person name="Aluvathingal J."/>
            <person name="Nadendla S."/>
            <person name="Lowell S."/>
            <person name="Myers T."/>
            <person name="Yan Y."/>
            <person name="Sichtig H."/>
        </authorList>
    </citation>
    <scope>NUCLEOTIDE SEQUENCE [LARGE SCALE GENOMIC DNA]</scope>
    <source>
        <strain evidence="10 13">FDAARGOS_1148</strain>
    </source>
</reference>
<sequence length="548" mass="59472">MLESIVAWFNEVVWSKPLVYGLLITGILFSLMMKFFQVRHFKEMIRLMFHGEKSPTGISSFQAIALSLAGRVGTGNIVGVSTAIFIGGPGAVFWMWVTAFLGASSAFIESTLGQIFKREEKGEYRGGPAYYIQYGIKGRLGKIYGLVFAIVTVISVGLLLPGVQSNAIASSMHNAFKVPSWIIAVILAVVLGLIIFGGVKWIANVATAVVPFMAIIYILMAVFIIILNIQAVPALFALIFKSAFGMQAAFGGIFGAMIEIGVKRGLYSNEAGQGTGPHAAAAAEVSHPAKQGLVQAFSVYVDTLFVCTATALIILISGTYNTTNGDVGPGGLPKLIKDNGIFVQSADGTKDYSGTAMYAQAGIDKALQGGSYHFDPTFSGVGSYFIAIALFFFAFTTILAYYYIAETNIAYMTRNSSRFTTTIWINVARIVLIGATVYGSIKTADVAWSMGDLGVGMMAWLNIIAIWILHRPAIDALKDYESQMKRLGSGNYAIYHPDPKKLPNATFWLEDYPKRLKKAHFNEEQYNDKDNDQNPGPDVPLGKNLKEV</sequence>
<dbReference type="RefSeq" id="WP_047131695.1">
    <property type="nucleotide sequence ID" value="NZ_CP015114.1"/>
</dbReference>
<feature type="region of interest" description="Disordered" evidence="9">
    <location>
        <begin position="520"/>
        <end position="548"/>
    </location>
</feature>